<dbReference type="SMART" id="SM00320">
    <property type="entry name" value="WD40"/>
    <property type="match status" value="2"/>
</dbReference>
<evidence type="ECO:0000256" key="3">
    <source>
        <dbReference type="ARBA" id="ARBA00022737"/>
    </source>
</evidence>
<evidence type="ECO:0000256" key="5">
    <source>
        <dbReference type="ARBA" id="ARBA00023163"/>
    </source>
</evidence>
<dbReference type="InterPro" id="IPR015943">
    <property type="entry name" value="WD40/YVTN_repeat-like_dom_sf"/>
</dbReference>
<dbReference type="InterPro" id="IPR001680">
    <property type="entry name" value="WD40_rpt"/>
</dbReference>
<keyword evidence="5" id="KW-0804">Transcription</keyword>
<keyword evidence="2 6" id="KW-0853">WD repeat</keyword>
<dbReference type="PROSITE" id="PS50294">
    <property type="entry name" value="WD_REPEATS_REGION"/>
    <property type="match status" value="1"/>
</dbReference>
<comment type="similarity">
    <text evidence="1">Belongs to the WD repeat ESC family.</text>
</comment>
<dbReference type="InterPro" id="IPR051243">
    <property type="entry name" value="PcG_WD-repeat"/>
</dbReference>
<evidence type="ECO:0000256" key="4">
    <source>
        <dbReference type="ARBA" id="ARBA00023015"/>
    </source>
</evidence>
<dbReference type="Pfam" id="PF00400">
    <property type="entry name" value="WD40"/>
    <property type="match status" value="1"/>
</dbReference>
<comment type="caution">
    <text evidence="7">The sequence shown here is derived from an EMBL/GenBank/DDBJ whole genome shotgun (WGS) entry which is preliminary data.</text>
</comment>
<protein>
    <submittedName>
        <fullName evidence="7">Uncharacterized protein</fullName>
    </submittedName>
</protein>
<dbReference type="SUPFAM" id="SSF50978">
    <property type="entry name" value="WD40 repeat-like"/>
    <property type="match status" value="1"/>
</dbReference>
<evidence type="ECO:0000313" key="8">
    <source>
        <dbReference type="Proteomes" id="UP000186922"/>
    </source>
</evidence>
<evidence type="ECO:0000313" key="7">
    <source>
        <dbReference type="EMBL" id="GAV04485.1"/>
    </source>
</evidence>
<evidence type="ECO:0000256" key="6">
    <source>
        <dbReference type="PROSITE-ProRule" id="PRU00221"/>
    </source>
</evidence>
<dbReference type="STRING" id="947166.A0A1D1VSF9"/>
<sequence length="229" mass="25067">MPTRRPRVVHTYGTVCKVELIIYPNSSYTGIFQSGGIGLARLSMAKLTRKSFIQGLALKIFIDGNPSQNLHVLSSPDGQYPDRNYFAKSAILRSFRNIIPQATSEDPGTVAAATAFAASLNKLPGKIEDNPESVNVVTLVDLRLQPQRVAFLPGHATAVNGLTYSKLFFFPDPKNTIRLWSIKYLTCLAVFGSAQGHRAEIISLDVDIFGAYIVSGSCDSTIKMWNPNT</sequence>
<keyword evidence="4" id="KW-0805">Transcription regulation</keyword>
<dbReference type="OrthoDB" id="7318948at2759"/>
<dbReference type="AlphaFoldDB" id="A0A1D1VSF9"/>
<dbReference type="Gene3D" id="2.130.10.10">
    <property type="entry name" value="YVTN repeat-like/Quinoprotein amine dehydrogenase"/>
    <property type="match status" value="1"/>
</dbReference>
<keyword evidence="8" id="KW-1185">Reference proteome</keyword>
<dbReference type="Proteomes" id="UP000186922">
    <property type="component" value="Unassembled WGS sequence"/>
</dbReference>
<dbReference type="InterPro" id="IPR036322">
    <property type="entry name" value="WD40_repeat_dom_sf"/>
</dbReference>
<dbReference type="EMBL" id="BDGG01000011">
    <property type="protein sequence ID" value="GAV04485.1"/>
    <property type="molecule type" value="Genomic_DNA"/>
</dbReference>
<dbReference type="PROSITE" id="PS50082">
    <property type="entry name" value="WD_REPEATS_2"/>
    <property type="match status" value="1"/>
</dbReference>
<gene>
    <name evidence="7" type="primary">RvY_14755-1</name>
    <name evidence="7" type="synonym">RvY_14755.1</name>
    <name evidence="7" type="ORF">RvY_14755</name>
</gene>
<reference evidence="7 8" key="1">
    <citation type="journal article" date="2016" name="Nat. Commun.">
        <title>Extremotolerant tardigrade genome and improved radiotolerance of human cultured cells by tardigrade-unique protein.</title>
        <authorList>
            <person name="Hashimoto T."/>
            <person name="Horikawa D.D."/>
            <person name="Saito Y."/>
            <person name="Kuwahara H."/>
            <person name="Kozuka-Hata H."/>
            <person name="Shin-I T."/>
            <person name="Minakuchi Y."/>
            <person name="Ohishi K."/>
            <person name="Motoyama A."/>
            <person name="Aizu T."/>
            <person name="Enomoto A."/>
            <person name="Kondo K."/>
            <person name="Tanaka S."/>
            <person name="Hara Y."/>
            <person name="Koshikawa S."/>
            <person name="Sagara H."/>
            <person name="Miura T."/>
            <person name="Yokobori S."/>
            <person name="Miyagawa K."/>
            <person name="Suzuki Y."/>
            <person name="Kubo T."/>
            <person name="Oyama M."/>
            <person name="Kohara Y."/>
            <person name="Fujiyama A."/>
            <person name="Arakawa K."/>
            <person name="Katayama T."/>
            <person name="Toyoda A."/>
            <person name="Kunieda T."/>
        </authorList>
    </citation>
    <scope>NUCLEOTIDE SEQUENCE [LARGE SCALE GENOMIC DNA]</scope>
    <source>
        <strain evidence="7 8">YOKOZUNA-1</strain>
    </source>
</reference>
<proteinExistence type="inferred from homology"/>
<evidence type="ECO:0000256" key="1">
    <source>
        <dbReference type="ARBA" id="ARBA00008075"/>
    </source>
</evidence>
<name>A0A1D1VSF9_RAMVA</name>
<evidence type="ECO:0000256" key="2">
    <source>
        <dbReference type="ARBA" id="ARBA00022574"/>
    </source>
</evidence>
<feature type="repeat" description="WD" evidence="6">
    <location>
        <begin position="194"/>
        <end position="229"/>
    </location>
</feature>
<organism evidence="7 8">
    <name type="scientific">Ramazzottius varieornatus</name>
    <name type="common">Water bear</name>
    <name type="synonym">Tardigrade</name>
    <dbReference type="NCBI Taxonomy" id="947166"/>
    <lineage>
        <taxon>Eukaryota</taxon>
        <taxon>Metazoa</taxon>
        <taxon>Ecdysozoa</taxon>
        <taxon>Tardigrada</taxon>
        <taxon>Eutardigrada</taxon>
        <taxon>Parachela</taxon>
        <taxon>Hypsibioidea</taxon>
        <taxon>Ramazzottiidae</taxon>
        <taxon>Ramazzottius</taxon>
    </lineage>
</organism>
<keyword evidence="3" id="KW-0677">Repeat</keyword>
<accession>A0A1D1VSF9</accession>
<dbReference type="PANTHER" id="PTHR10253">
    <property type="entry name" value="POLYCOMB PROTEIN"/>
    <property type="match status" value="1"/>
</dbReference>